<reference evidence="1 2" key="1">
    <citation type="journal article" date="2012" name="Eukaryot. Cell">
        <title>Genome sequence of the fungus Glarea lozoyensis: the first genome sequence of a species from the Helotiaceae family.</title>
        <authorList>
            <person name="Youssar L."/>
            <person name="Gruening B.A."/>
            <person name="Erxleben A."/>
            <person name="Guenther S."/>
            <person name="Huettel W."/>
        </authorList>
    </citation>
    <scope>NUCLEOTIDE SEQUENCE [LARGE SCALE GENOMIC DNA]</scope>
    <source>
        <strain evidence="2">ATCC 74030 / MF5533</strain>
    </source>
</reference>
<organism evidence="1 2">
    <name type="scientific">Glarea lozoyensis (strain ATCC 74030 / MF5533)</name>
    <dbReference type="NCBI Taxonomy" id="1104152"/>
    <lineage>
        <taxon>Eukaryota</taxon>
        <taxon>Fungi</taxon>
        <taxon>Dikarya</taxon>
        <taxon>Ascomycota</taxon>
        <taxon>Pezizomycotina</taxon>
        <taxon>Leotiomycetes</taxon>
        <taxon>Helotiales</taxon>
        <taxon>Helotiaceae</taxon>
        <taxon>Glarea</taxon>
    </lineage>
</organism>
<dbReference type="EMBL" id="AGUE01000094">
    <property type="protein sequence ID" value="EHL00124.1"/>
    <property type="molecule type" value="Genomic_DNA"/>
</dbReference>
<dbReference type="Proteomes" id="UP000005446">
    <property type="component" value="Unassembled WGS sequence"/>
</dbReference>
<dbReference type="HOGENOM" id="CLU_3320143_0_0_1"/>
<name>H0EMP5_GLAL7</name>
<accession>H0EMP5</accession>
<gene>
    <name evidence="1" type="ORF">M7I_3884</name>
</gene>
<keyword evidence="2" id="KW-1185">Reference proteome</keyword>
<protein>
    <submittedName>
        <fullName evidence="1">Uncharacterized protein</fullName>
    </submittedName>
</protein>
<comment type="caution">
    <text evidence="1">The sequence shown here is derived from an EMBL/GenBank/DDBJ whole genome shotgun (WGS) entry which is preliminary data.</text>
</comment>
<proteinExistence type="predicted"/>
<dbReference type="InParanoid" id="H0EMP5"/>
<dbReference type="AlphaFoldDB" id="H0EMP5"/>
<evidence type="ECO:0000313" key="2">
    <source>
        <dbReference type="Proteomes" id="UP000005446"/>
    </source>
</evidence>
<evidence type="ECO:0000313" key="1">
    <source>
        <dbReference type="EMBL" id="EHL00124.1"/>
    </source>
</evidence>
<sequence length="39" mass="4421">MNNLERRTSQIRNSRQAGCLSTTMVLGGQIPEHGMYKEI</sequence>